<dbReference type="WBParaSite" id="ES5_v2.g7494.t1">
    <property type="protein sequence ID" value="ES5_v2.g7494.t1"/>
    <property type="gene ID" value="ES5_v2.g7494"/>
</dbReference>
<organism evidence="1 2">
    <name type="scientific">Panagrolaimus sp. ES5</name>
    <dbReference type="NCBI Taxonomy" id="591445"/>
    <lineage>
        <taxon>Eukaryota</taxon>
        <taxon>Metazoa</taxon>
        <taxon>Ecdysozoa</taxon>
        <taxon>Nematoda</taxon>
        <taxon>Chromadorea</taxon>
        <taxon>Rhabditida</taxon>
        <taxon>Tylenchina</taxon>
        <taxon>Panagrolaimomorpha</taxon>
        <taxon>Panagrolaimoidea</taxon>
        <taxon>Panagrolaimidae</taxon>
        <taxon>Panagrolaimus</taxon>
    </lineage>
</organism>
<name>A0AC34GRR5_9BILA</name>
<evidence type="ECO:0000313" key="1">
    <source>
        <dbReference type="Proteomes" id="UP000887579"/>
    </source>
</evidence>
<proteinExistence type="predicted"/>
<reference evidence="2" key="1">
    <citation type="submission" date="2022-11" db="UniProtKB">
        <authorList>
            <consortium name="WormBaseParasite"/>
        </authorList>
    </citation>
    <scope>IDENTIFICATION</scope>
</reference>
<sequence>MGQQTSVEASRNNVDPFRLQIFLIELLKELHTASDIVTRKKCLENNKVTAEQNIIEYPFALEWTIPDRSLKALQHSTKNKYIESEKFAAIQSSDAQYFVRIYPNGNNDSNRGKTVIILYLGLGNEKEEIEAKFKFSIKSANYCYEEIRFIENEKENSKIQIGCTVDEFFDSTKKFMVAGNLILKVEGNLKIEKKNSEMEILNNFKPNVLIYL</sequence>
<evidence type="ECO:0000313" key="2">
    <source>
        <dbReference type="WBParaSite" id="ES5_v2.g7494.t1"/>
    </source>
</evidence>
<accession>A0AC34GRR5</accession>
<dbReference type="Proteomes" id="UP000887579">
    <property type="component" value="Unplaced"/>
</dbReference>
<protein>
    <submittedName>
        <fullName evidence="2">MATH domain-containing protein</fullName>
    </submittedName>
</protein>